<comment type="subcellular location">
    <subcellularLocation>
        <location evidence="1">Membrane</location>
        <topology evidence="1">Multi-pass membrane protein</topology>
    </subcellularLocation>
</comment>
<organism evidence="7 8">
    <name type="scientific">Candidatus Thiodiazotropha taylori</name>
    <dbReference type="NCBI Taxonomy" id="2792791"/>
    <lineage>
        <taxon>Bacteria</taxon>
        <taxon>Pseudomonadati</taxon>
        <taxon>Pseudomonadota</taxon>
        <taxon>Gammaproteobacteria</taxon>
        <taxon>Chromatiales</taxon>
        <taxon>Sedimenticolaceae</taxon>
        <taxon>Candidatus Thiodiazotropha</taxon>
    </lineage>
</organism>
<dbReference type="SUPFAM" id="SSF103481">
    <property type="entry name" value="Multidrug resistance efflux transporter EmrE"/>
    <property type="match status" value="2"/>
</dbReference>
<dbReference type="AlphaFoldDB" id="A0A9E4KBV0"/>
<feature type="domain" description="EamA" evidence="6">
    <location>
        <begin position="136"/>
        <end position="266"/>
    </location>
</feature>
<dbReference type="InterPro" id="IPR000620">
    <property type="entry name" value="EamA_dom"/>
</dbReference>
<evidence type="ECO:0000256" key="2">
    <source>
        <dbReference type="ARBA" id="ARBA00022692"/>
    </source>
</evidence>
<feature type="transmembrane region" description="Helical" evidence="5">
    <location>
        <begin position="130"/>
        <end position="147"/>
    </location>
</feature>
<evidence type="ECO:0000313" key="8">
    <source>
        <dbReference type="Proteomes" id="UP000886667"/>
    </source>
</evidence>
<accession>A0A9E4KBV0</accession>
<evidence type="ECO:0000256" key="3">
    <source>
        <dbReference type="ARBA" id="ARBA00022989"/>
    </source>
</evidence>
<dbReference type="GO" id="GO:0016020">
    <property type="term" value="C:membrane"/>
    <property type="evidence" value="ECO:0007669"/>
    <property type="project" value="UniProtKB-SubCell"/>
</dbReference>
<proteinExistence type="predicted"/>
<feature type="transmembrane region" description="Helical" evidence="5">
    <location>
        <begin position="250"/>
        <end position="268"/>
    </location>
</feature>
<feature type="transmembrane region" description="Helical" evidence="5">
    <location>
        <begin position="159"/>
        <end position="182"/>
    </location>
</feature>
<dbReference type="InterPro" id="IPR037185">
    <property type="entry name" value="EmrE-like"/>
</dbReference>
<evidence type="ECO:0000256" key="1">
    <source>
        <dbReference type="ARBA" id="ARBA00004141"/>
    </source>
</evidence>
<evidence type="ECO:0000259" key="6">
    <source>
        <dbReference type="Pfam" id="PF00892"/>
    </source>
</evidence>
<reference evidence="7" key="1">
    <citation type="journal article" date="2021" name="Proc. Natl. Acad. Sci. U.S.A.">
        <title>Global biogeography of chemosynthetic symbionts reveals both localized and globally distributed symbiont groups. .</title>
        <authorList>
            <person name="Osvatic J.T."/>
            <person name="Wilkins L.G.E."/>
            <person name="Leibrecht L."/>
            <person name="Leray M."/>
            <person name="Zauner S."/>
            <person name="Polzin J."/>
            <person name="Camacho Y."/>
            <person name="Gros O."/>
            <person name="van Gils J.A."/>
            <person name="Eisen J.A."/>
            <person name="Petersen J.M."/>
            <person name="Yuen B."/>
        </authorList>
    </citation>
    <scope>NUCLEOTIDE SEQUENCE</scope>
    <source>
        <strain evidence="7">MAGclacostrist064TRANS</strain>
    </source>
</reference>
<dbReference type="Pfam" id="PF00892">
    <property type="entry name" value="EamA"/>
    <property type="match status" value="2"/>
</dbReference>
<gene>
    <name evidence="7" type="ORF">JAZ07_06505</name>
</gene>
<protein>
    <submittedName>
        <fullName evidence="7">DMT family transporter</fullName>
    </submittedName>
</protein>
<comment type="caution">
    <text evidence="7">The sequence shown here is derived from an EMBL/GenBank/DDBJ whole genome shotgun (WGS) entry which is preliminary data.</text>
</comment>
<evidence type="ECO:0000313" key="7">
    <source>
        <dbReference type="EMBL" id="MCG7945986.1"/>
    </source>
</evidence>
<dbReference type="Proteomes" id="UP000886667">
    <property type="component" value="Unassembled WGS sequence"/>
</dbReference>
<feature type="transmembrane region" description="Helical" evidence="5">
    <location>
        <begin position="108"/>
        <end position="124"/>
    </location>
</feature>
<keyword evidence="3 5" id="KW-1133">Transmembrane helix</keyword>
<dbReference type="Gene3D" id="1.10.3730.20">
    <property type="match status" value="2"/>
</dbReference>
<evidence type="ECO:0000256" key="4">
    <source>
        <dbReference type="ARBA" id="ARBA00023136"/>
    </source>
</evidence>
<evidence type="ECO:0000256" key="5">
    <source>
        <dbReference type="SAM" id="Phobius"/>
    </source>
</evidence>
<sequence length="276" mass="29508">MACFAIEDALIKSVTQSIPAGQILTVFGLGGTLVFALVASLSGQHLLTKEAFSRPMQTRILFEVIGRLFYVLALAYTTLSSTTVILQAAPIFVVLGAALFFHEKVGWRRWIAIFIGLLGVVVIVRPGSESFSILSLFALLGMLGFAGRDLASRAAPSTLGVSILGFYGFVSIVLAGLVISAWQRLPFVFPDPTTALNLLGTVLFGVIAYSGLMKAMRTGEVSAVTPFRYTRLLFGVSLGVLIFAEPLSRPVVVGCCLIVISGLVILWSDKSQRSSV</sequence>
<name>A0A9E4KBV0_9GAMM</name>
<feature type="transmembrane region" description="Helical" evidence="5">
    <location>
        <begin position="227"/>
        <end position="244"/>
    </location>
</feature>
<dbReference type="EMBL" id="JAEPCM010000212">
    <property type="protein sequence ID" value="MCG7945986.1"/>
    <property type="molecule type" value="Genomic_DNA"/>
</dbReference>
<keyword evidence="4 5" id="KW-0472">Membrane</keyword>
<keyword evidence="2 5" id="KW-0812">Transmembrane</keyword>
<feature type="transmembrane region" description="Helical" evidence="5">
    <location>
        <begin position="194"/>
        <end position="215"/>
    </location>
</feature>
<feature type="domain" description="EamA" evidence="6">
    <location>
        <begin position="2"/>
        <end position="124"/>
    </location>
</feature>
<dbReference type="PANTHER" id="PTHR22911:SF6">
    <property type="entry name" value="SOLUTE CARRIER FAMILY 35 MEMBER G1"/>
    <property type="match status" value="1"/>
</dbReference>
<feature type="transmembrane region" description="Helical" evidence="5">
    <location>
        <begin position="20"/>
        <end position="39"/>
    </location>
</feature>
<dbReference type="PANTHER" id="PTHR22911">
    <property type="entry name" value="ACYL-MALONYL CONDENSING ENZYME-RELATED"/>
    <property type="match status" value="1"/>
</dbReference>